<dbReference type="Proteomes" id="UP001548590">
    <property type="component" value="Unassembled WGS sequence"/>
</dbReference>
<proteinExistence type="predicted"/>
<accession>A0ABV2CML7</accession>
<dbReference type="InterPro" id="IPR050361">
    <property type="entry name" value="MPP/UQCRC_Complex"/>
</dbReference>
<evidence type="ECO:0000313" key="4">
    <source>
        <dbReference type="Proteomes" id="UP001548590"/>
    </source>
</evidence>
<dbReference type="EMBL" id="JBEWLZ010000002">
    <property type="protein sequence ID" value="MET1489123.1"/>
    <property type="molecule type" value="Genomic_DNA"/>
</dbReference>
<dbReference type="SUPFAM" id="SSF63411">
    <property type="entry name" value="LuxS/MPP-like metallohydrolase"/>
    <property type="match status" value="2"/>
</dbReference>
<name>A0ABV2CML7_9RHOO</name>
<dbReference type="RefSeq" id="WP_345924252.1">
    <property type="nucleotide sequence ID" value="NZ_JBDIVF010000001.1"/>
</dbReference>
<evidence type="ECO:0000259" key="2">
    <source>
        <dbReference type="Pfam" id="PF05193"/>
    </source>
</evidence>
<gene>
    <name evidence="3" type="ORF">ABVT11_04745</name>
</gene>
<protein>
    <submittedName>
        <fullName evidence="3">Pitrilysin family protein</fullName>
    </submittedName>
</protein>
<feature type="domain" description="Peptidase M16 C-terminal" evidence="2">
    <location>
        <begin position="191"/>
        <end position="366"/>
    </location>
</feature>
<keyword evidence="4" id="KW-1185">Reference proteome</keyword>
<evidence type="ECO:0000313" key="3">
    <source>
        <dbReference type="EMBL" id="MET1489123.1"/>
    </source>
</evidence>
<sequence>MTRPLAAFLLALLVAPAAAAPEVQRWTRPEGTRIQLAENHELPMLDVRIDFAAGAAWDPPGKSGVAALTNALLDAGAGQGGEQLDEHALADRLADIAAQLGGGIDDDRASLSLRVLSTPAERDRAVALMSLVLARPTFPASVLNRERQRSIAALRESRSTPGGRLAEAFAPAVYGDHAYGRVSNEASLARISRRDLLDFHQRYYTRANALITLVGDIRRSEAEALVSTLLAGLPRGSTPTALPRPNPSAGRMLRLAMDSSQAHIALGLPAVPRDDPDLLALSVGNHVLGGGGFNSRLMKEIRDARGLAYGVSSGFDAQAFGGVFAIQLETRATQADEAVKVVRETLARFLREGPDEAELEAARTNLINSLALSLDSNAKLLGELADLGFYRRPADSLETYPARVRAVTLEQVRAAFARHVNPEQLVTVIVGGR</sequence>
<feature type="signal peptide" evidence="1">
    <location>
        <begin position="1"/>
        <end position="19"/>
    </location>
</feature>
<dbReference type="InterPro" id="IPR007863">
    <property type="entry name" value="Peptidase_M16_C"/>
</dbReference>
<dbReference type="InterPro" id="IPR011249">
    <property type="entry name" value="Metalloenz_LuxS/M16"/>
</dbReference>
<keyword evidence="1" id="KW-0732">Signal</keyword>
<comment type="caution">
    <text evidence="3">The sequence shown here is derived from an EMBL/GenBank/DDBJ whole genome shotgun (WGS) entry which is preliminary data.</text>
</comment>
<organism evidence="3 4">
    <name type="scientific">Uliginosibacterium paludis</name>
    <dbReference type="NCBI Taxonomy" id="1615952"/>
    <lineage>
        <taxon>Bacteria</taxon>
        <taxon>Pseudomonadati</taxon>
        <taxon>Pseudomonadota</taxon>
        <taxon>Betaproteobacteria</taxon>
        <taxon>Rhodocyclales</taxon>
        <taxon>Zoogloeaceae</taxon>
        <taxon>Uliginosibacterium</taxon>
    </lineage>
</organism>
<evidence type="ECO:0000256" key="1">
    <source>
        <dbReference type="SAM" id="SignalP"/>
    </source>
</evidence>
<dbReference type="Pfam" id="PF05193">
    <property type="entry name" value="Peptidase_M16_C"/>
    <property type="match status" value="1"/>
</dbReference>
<dbReference type="PANTHER" id="PTHR11851:SF224">
    <property type="entry name" value="PROCESSING PROTEASE"/>
    <property type="match status" value="1"/>
</dbReference>
<dbReference type="PANTHER" id="PTHR11851">
    <property type="entry name" value="METALLOPROTEASE"/>
    <property type="match status" value="1"/>
</dbReference>
<reference evidence="3 4" key="1">
    <citation type="submission" date="2024-07" db="EMBL/GenBank/DDBJ databases">
        <title>Uliginosibacterium paludis KCTC:42655.</title>
        <authorList>
            <person name="Kim M.K."/>
        </authorList>
    </citation>
    <scope>NUCLEOTIDE SEQUENCE [LARGE SCALE GENOMIC DNA]</scope>
    <source>
        <strain evidence="3 4">KCTC 42655</strain>
    </source>
</reference>
<dbReference type="Gene3D" id="3.30.830.10">
    <property type="entry name" value="Metalloenzyme, LuxS/M16 peptidase-like"/>
    <property type="match status" value="2"/>
</dbReference>
<feature type="chain" id="PRO_5046828900" evidence="1">
    <location>
        <begin position="20"/>
        <end position="433"/>
    </location>
</feature>